<reference evidence="1 2" key="1">
    <citation type="submission" date="2017-09" db="EMBL/GenBank/DDBJ databases">
        <title>Depth-based differentiation of microbial function through sediment-hosted aquifers and enrichment of novel symbionts in the deep terrestrial subsurface.</title>
        <authorList>
            <person name="Probst A.J."/>
            <person name="Ladd B."/>
            <person name="Jarett J.K."/>
            <person name="Geller-Mcgrath D.E."/>
            <person name="Sieber C.M."/>
            <person name="Emerson J.B."/>
            <person name="Anantharaman K."/>
            <person name="Thomas B.C."/>
            <person name="Malmstrom R."/>
            <person name="Stieglmeier M."/>
            <person name="Klingl A."/>
            <person name="Woyke T."/>
            <person name="Ryan C.M."/>
            <person name="Banfield J.F."/>
        </authorList>
    </citation>
    <scope>NUCLEOTIDE SEQUENCE [LARGE SCALE GENOMIC DNA]</scope>
    <source>
        <strain evidence="1">CG22_combo_CG10-13_8_21_14_all_38_20</strain>
    </source>
</reference>
<accession>A0A2H0BWE2</accession>
<sequence length="301" mass="33622">MLERKNLVQPESTEVLTSVPYVVSGDIKILLENWADQRGFVLPEASFFVDLRANFSSYMQQMFGGFELVSEIELVNGMAKQVESTGLPAISLDRVYFRSESFLDITRQVENTGKDKGLGRRMGSPTLLQQFRALREQNISKVTLVDDVIFAGEQVTRISKMLERIGISVPVVCAGIGIGEGIEQLNNLGQEVRCVRQYKDVIDEICERDFYPGVPMCGRSIQGDNNIGVPYILPLGNPGKWASIPDQWQAPFSGFCIQQTVKLFEAIEIASGKEVQCRDLERKVFSLPNDGTRFVDALVNL</sequence>
<organism evidence="1 2">
    <name type="scientific">Candidatus Roizmanbacteria bacterium CG22_combo_CG10-13_8_21_14_all_38_20</name>
    <dbReference type="NCBI Taxonomy" id="1974862"/>
    <lineage>
        <taxon>Bacteria</taxon>
        <taxon>Candidatus Roizmaniibacteriota</taxon>
    </lineage>
</organism>
<dbReference type="Proteomes" id="UP000231246">
    <property type="component" value="Unassembled WGS sequence"/>
</dbReference>
<proteinExistence type="predicted"/>
<dbReference type="AlphaFoldDB" id="A0A2H0BWE2"/>
<evidence type="ECO:0000313" key="2">
    <source>
        <dbReference type="Proteomes" id="UP000231246"/>
    </source>
</evidence>
<evidence type="ECO:0008006" key="3">
    <source>
        <dbReference type="Google" id="ProtNLM"/>
    </source>
</evidence>
<dbReference type="Gene3D" id="3.40.50.2020">
    <property type="match status" value="1"/>
</dbReference>
<gene>
    <name evidence="1" type="ORF">COW99_04770</name>
</gene>
<dbReference type="InterPro" id="IPR029057">
    <property type="entry name" value="PRTase-like"/>
</dbReference>
<dbReference type="EMBL" id="PCTA01000030">
    <property type="protein sequence ID" value="PIP61298.1"/>
    <property type="molecule type" value="Genomic_DNA"/>
</dbReference>
<name>A0A2H0BWE2_9BACT</name>
<evidence type="ECO:0000313" key="1">
    <source>
        <dbReference type="EMBL" id="PIP61298.1"/>
    </source>
</evidence>
<dbReference type="SUPFAM" id="SSF53271">
    <property type="entry name" value="PRTase-like"/>
    <property type="match status" value="1"/>
</dbReference>
<comment type="caution">
    <text evidence="1">The sequence shown here is derived from an EMBL/GenBank/DDBJ whole genome shotgun (WGS) entry which is preliminary data.</text>
</comment>
<protein>
    <recommendedName>
        <fullName evidence="3">Phosphoribosyltransferase domain-containing protein</fullName>
    </recommendedName>
</protein>